<sequence length="101" mass="10820">MKTKHIIPLGPASVLPGVILLEEFMAPLGLSQAALAAKMRVGRMRINEIIRGQRAITAETAILLGEALGTSARFWLNLQSSHELAKAAIKRKNAAKHKAAA</sequence>
<dbReference type="PANTHER" id="PTHR36924:SF1">
    <property type="entry name" value="ANTITOXIN HIGA-1"/>
    <property type="match status" value="1"/>
</dbReference>
<dbReference type="CDD" id="cd00093">
    <property type="entry name" value="HTH_XRE"/>
    <property type="match status" value="1"/>
</dbReference>
<name>A0A512M4D1_9BACT</name>
<proteinExistence type="predicted"/>
<dbReference type="Gene3D" id="1.10.260.40">
    <property type="entry name" value="lambda repressor-like DNA-binding domains"/>
    <property type="match status" value="1"/>
</dbReference>
<dbReference type="SMART" id="SM00530">
    <property type="entry name" value="HTH_XRE"/>
    <property type="match status" value="1"/>
</dbReference>
<gene>
    <name evidence="3" type="ORF">BGE01nite_08950</name>
</gene>
<dbReference type="PANTHER" id="PTHR36924">
    <property type="entry name" value="ANTITOXIN HIGA-1"/>
    <property type="match status" value="1"/>
</dbReference>
<keyword evidence="1" id="KW-0238">DNA-binding</keyword>
<protein>
    <recommendedName>
        <fullName evidence="2">HTH cro/C1-type domain-containing protein</fullName>
    </recommendedName>
</protein>
<dbReference type="Proteomes" id="UP000321577">
    <property type="component" value="Unassembled WGS sequence"/>
</dbReference>
<dbReference type="InterPro" id="IPR010982">
    <property type="entry name" value="Lambda_DNA-bd_dom_sf"/>
</dbReference>
<accession>A0A512M4D1</accession>
<evidence type="ECO:0000313" key="4">
    <source>
        <dbReference type="Proteomes" id="UP000321577"/>
    </source>
</evidence>
<dbReference type="SUPFAM" id="SSF47413">
    <property type="entry name" value="lambda repressor-like DNA-binding domains"/>
    <property type="match status" value="1"/>
</dbReference>
<dbReference type="EMBL" id="BKAG01000004">
    <property type="protein sequence ID" value="GEP41604.1"/>
    <property type="molecule type" value="Genomic_DNA"/>
</dbReference>
<dbReference type="InterPro" id="IPR013430">
    <property type="entry name" value="Toxin_antidote_HigA"/>
</dbReference>
<dbReference type="InterPro" id="IPR001387">
    <property type="entry name" value="Cro/C1-type_HTH"/>
</dbReference>
<keyword evidence="4" id="KW-1185">Reference proteome</keyword>
<dbReference type="PROSITE" id="PS50943">
    <property type="entry name" value="HTH_CROC1"/>
    <property type="match status" value="1"/>
</dbReference>
<dbReference type="GO" id="GO:0003677">
    <property type="term" value="F:DNA binding"/>
    <property type="evidence" value="ECO:0007669"/>
    <property type="project" value="UniProtKB-KW"/>
</dbReference>
<dbReference type="AlphaFoldDB" id="A0A512M4D1"/>
<evidence type="ECO:0000256" key="1">
    <source>
        <dbReference type="ARBA" id="ARBA00023125"/>
    </source>
</evidence>
<dbReference type="RefSeq" id="WP_146849064.1">
    <property type="nucleotide sequence ID" value="NZ_BKAG01000004.1"/>
</dbReference>
<reference evidence="3 4" key="1">
    <citation type="submission" date="2019-07" db="EMBL/GenBank/DDBJ databases">
        <title>Whole genome shotgun sequence of Brevifollis gellanilyticus NBRC 108608.</title>
        <authorList>
            <person name="Hosoyama A."/>
            <person name="Uohara A."/>
            <person name="Ohji S."/>
            <person name="Ichikawa N."/>
        </authorList>
    </citation>
    <scope>NUCLEOTIDE SEQUENCE [LARGE SCALE GENOMIC DNA]</scope>
    <source>
        <strain evidence="3 4">NBRC 108608</strain>
    </source>
</reference>
<dbReference type="NCBIfam" id="TIGR02607">
    <property type="entry name" value="antidote_HigA"/>
    <property type="match status" value="1"/>
</dbReference>
<evidence type="ECO:0000313" key="3">
    <source>
        <dbReference type="EMBL" id="GEP41604.1"/>
    </source>
</evidence>
<evidence type="ECO:0000259" key="2">
    <source>
        <dbReference type="PROSITE" id="PS50943"/>
    </source>
</evidence>
<dbReference type="OrthoDB" id="9798100at2"/>
<feature type="domain" description="HTH cro/C1-type" evidence="2">
    <location>
        <begin position="21"/>
        <end position="75"/>
    </location>
</feature>
<comment type="caution">
    <text evidence="3">The sequence shown here is derived from an EMBL/GenBank/DDBJ whole genome shotgun (WGS) entry which is preliminary data.</text>
</comment>
<organism evidence="3 4">
    <name type="scientific">Brevifollis gellanilyticus</name>
    <dbReference type="NCBI Taxonomy" id="748831"/>
    <lineage>
        <taxon>Bacteria</taxon>
        <taxon>Pseudomonadati</taxon>
        <taxon>Verrucomicrobiota</taxon>
        <taxon>Verrucomicrobiia</taxon>
        <taxon>Verrucomicrobiales</taxon>
        <taxon>Verrucomicrobiaceae</taxon>
    </lineage>
</organism>
<dbReference type="Pfam" id="PF01381">
    <property type="entry name" value="HTH_3"/>
    <property type="match status" value="1"/>
</dbReference>